<reference evidence="1 2" key="1">
    <citation type="journal article" date="2016" name="Nat. Commun.">
        <title>Thousands of microbial genomes shed light on interconnected biogeochemical processes in an aquifer system.</title>
        <authorList>
            <person name="Anantharaman K."/>
            <person name="Brown C.T."/>
            <person name="Hug L.A."/>
            <person name="Sharon I."/>
            <person name="Castelle C.J."/>
            <person name="Probst A.J."/>
            <person name="Thomas B.C."/>
            <person name="Singh A."/>
            <person name="Wilkins M.J."/>
            <person name="Karaoz U."/>
            <person name="Brodie E.L."/>
            <person name="Williams K.H."/>
            <person name="Hubbard S.S."/>
            <person name="Banfield J.F."/>
        </authorList>
    </citation>
    <scope>NUCLEOTIDE SEQUENCE [LARGE SCALE GENOMIC DNA]</scope>
</reference>
<dbReference type="Proteomes" id="UP000178651">
    <property type="component" value="Unassembled WGS sequence"/>
</dbReference>
<evidence type="ECO:0000313" key="2">
    <source>
        <dbReference type="Proteomes" id="UP000178651"/>
    </source>
</evidence>
<dbReference type="SUPFAM" id="SSF50447">
    <property type="entry name" value="Translation proteins"/>
    <property type="match status" value="1"/>
</dbReference>
<protein>
    <recommendedName>
        <fullName evidence="3">Translation elongation factor-like protein</fullName>
    </recommendedName>
</protein>
<evidence type="ECO:0000313" key="1">
    <source>
        <dbReference type="EMBL" id="OGY58186.1"/>
    </source>
</evidence>
<dbReference type="AlphaFoldDB" id="A0A1G1Z2F8"/>
<comment type="caution">
    <text evidence="1">The sequence shown here is derived from an EMBL/GenBank/DDBJ whole genome shotgun (WGS) entry which is preliminary data.</text>
</comment>
<evidence type="ECO:0008006" key="3">
    <source>
        <dbReference type="Google" id="ProtNLM"/>
    </source>
</evidence>
<name>A0A1G1Z2F8_9BACT</name>
<dbReference type="EMBL" id="MHIU01000001">
    <property type="protein sequence ID" value="OGY58186.1"/>
    <property type="molecule type" value="Genomic_DNA"/>
</dbReference>
<dbReference type="InterPro" id="IPR009000">
    <property type="entry name" value="Transl_B-barrel_sf"/>
</dbReference>
<sequence length="87" mass="9728">MPKTKGPKTIGVVTHFYGNLEVAIIKFKIPVKVGEEVHFKGATTDFTQKIKSMQYDHKEIKSAKKGQEVGIKVSDKVREGDEVLELV</sequence>
<gene>
    <name evidence="1" type="ORF">A3D47_00215</name>
</gene>
<proteinExistence type="predicted"/>
<organism evidence="1 2">
    <name type="scientific">Candidatus Colwellbacteria bacterium RIFCSPHIGHO2_02_FULL_43_15</name>
    <dbReference type="NCBI Taxonomy" id="1797686"/>
    <lineage>
        <taxon>Bacteria</taxon>
        <taxon>Candidatus Colwelliibacteriota</taxon>
    </lineage>
</organism>
<accession>A0A1G1Z2F8</accession>
<dbReference type="Gene3D" id="2.40.30.10">
    <property type="entry name" value="Translation factors"/>
    <property type="match status" value="1"/>
</dbReference>